<dbReference type="InterPro" id="IPR020556">
    <property type="entry name" value="Amidase_CS"/>
</dbReference>
<keyword evidence="22" id="KW-1185">Reference proteome</keyword>
<feature type="active site" description="Acyl-ester intermediate" evidence="18">
    <location>
        <position position="238"/>
    </location>
</feature>
<dbReference type="PANTHER" id="PTHR45847:SF7">
    <property type="entry name" value="AMIDASE DOMAIN-CONTAINING PROTEIN"/>
    <property type="match status" value="1"/>
</dbReference>
<evidence type="ECO:0000256" key="3">
    <source>
        <dbReference type="ARBA" id="ARBA00012112"/>
    </source>
</evidence>
<protein>
    <recommendedName>
        <fullName evidence="3">fatty acid amide hydrolase</fullName>
        <ecNumber evidence="3">3.5.1.99</ecNumber>
    </recommendedName>
    <alternativeName>
        <fullName evidence="17">Anandamide amidohydrolase 1</fullName>
    </alternativeName>
</protein>
<proteinExistence type="inferred from homology"/>
<comment type="catalytic activity">
    <reaction evidence="8">
        <text>(9Z)-octadecenoate + glycine = N-(9Z-octadecenoyl)glycine + H2O</text>
        <dbReference type="Rhea" id="RHEA:51316"/>
        <dbReference type="ChEBI" id="CHEBI:15377"/>
        <dbReference type="ChEBI" id="CHEBI:30823"/>
        <dbReference type="ChEBI" id="CHEBI:57305"/>
        <dbReference type="ChEBI" id="CHEBI:133992"/>
    </reaction>
    <physiologicalReaction direction="right-to-left" evidence="8">
        <dbReference type="Rhea" id="RHEA:51318"/>
    </physiologicalReaction>
</comment>
<evidence type="ECO:0000256" key="5">
    <source>
        <dbReference type="ARBA" id="ARBA00022801"/>
    </source>
</evidence>
<evidence type="ECO:0000256" key="19">
    <source>
        <dbReference type="PIRSR" id="PIRSR001221-2"/>
    </source>
</evidence>
<reference evidence="21 22" key="1">
    <citation type="submission" date="2019-10" db="EMBL/GenBank/DDBJ databases">
        <title>Assembly and Annotation for the nematode Trichostrongylus colubriformis.</title>
        <authorList>
            <person name="Martin J."/>
        </authorList>
    </citation>
    <scope>NUCLEOTIDE SEQUENCE [LARGE SCALE GENOMIC DNA]</scope>
    <source>
        <strain evidence="21">G859</strain>
        <tissue evidence="21">Whole worm</tissue>
    </source>
</reference>
<dbReference type="InterPro" id="IPR052096">
    <property type="entry name" value="Endocannabinoid_amidase"/>
</dbReference>
<feature type="domain" description="Amidase" evidence="20">
    <location>
        <begin position="84"/>
        <end position="552"/>
    </location>
</feature>
<comment type="catalytic activity">
    <reaction evidence="14">
        <text>N-octadecanoyl ethanolamine + H2O = octadecanoate + ethanolamine</text>
        <dbReference type="Rhea" id="RHEA:63124"/>
        <dbReference type="ChEBI" id="CHEBI:15377"/>
        <dbReference type="ChEBI" id="CHEBI:25629"/>
        <dbReference type="ChEBI" id="CHEBI:57603"/>
        <dbReference type="ChEBI" id="CHEBI:85299"/>
    </reaction>
    <physiologicalReaction direction="left-to-right" evidence="14">
        <dbReference type="Rhea" id="RHEA:63125"/>
    </physiologicalReaction>
</comment>
<comment type="caution">
    <text evidence="21">The sequence shown here is derived from an EMBL/GenBank/DDBJ whole genome shotgun (WGS) entry which is preliminary data.</text>
</comment>
<comment type="similarity">
    <text evidence="2">Belongs to the amidase family.</text>
</comment>
<evidence type="ECO:0000256" key="14">
    <source>
        <dbReference type="ARBA" id="ARBA00051454"/>
    </source>
</evidence>
<evidence type="ECO:0000256" key="12">
    <source>
        <dbReference type="ARBA" id="ARBA00050992"/>
    </source>
</evidence>
<dbReference type="Pfam" id="PF01425">
    <property type="entry name" value="Amidase"/>
    <property type="match status" value="1"/>
</dbReference>
<feature type="binding site" evidence="19">
    <location>
        <position position="188"/>
    </location>
    <ligand>
        <name>substrate</name>
    </ligand>
</feature>
<evidence type="ECO:0000256" key="2">
    <source>
        <dbReference type="ARBA" id="ARBA00009199"/>
    </source>
</evidence>
<feature type="active site" description="Charge relay system" evidence="18">
    <location>
        <position position="214"/>
    </location>
</feature>
<evidence type="ECO:0000256" key="15">
    <source>
        <dbReference type="ARBA" id="ARBA00052458"/>
    </source>
</evidence>
<dbReference type="PANTHER" id="PTHR45847">
    <property type="entry name" value="FATTY ACID AMIDE HYDROLASE"/>
    <property type="match status" value="1"/>
</dbReference>
<dbReference type="GO" id="GO:0004040">
    <property type="term" value="F:amidase activity"/>
    <property type="evidence" value="ECO:0007669"/>
    <property type="project" value="TreeGrafter"/>
</dbReference>
<organism evidence="21 22">
    <name type="scientific">Trichostrongylus colubriformis</name>
    <name type="common">Black scour worm</name>
    <dbReference type="NCBI Taxonomy" id="6319"/>
    <lineage>
        <taxon>Eukaryota</taxon>
        <taxon>Metazoa</taxon>
        <taxon>Ecdysozoa</taxon>
        <taxon>Nematoda</taxon>
        <taxon>Chromadorea</taxon>
        <taxon>Rhabditida</taxon>
        <taxon>Rhabditina</taxon>
        <taxon>Rhabditomorpha</taxon>
        <taxon>Strongyloidea</taxon>
        <taxon>Trichostrongylidae</taxon>
        <taxon>Trichostrongylus</taxon>
    </lineage>
</organism>
<feature type="binding site" evidence="19">
    <location>
        <position position="214"/>
    </location>
    <ligand>
        <name>substrate</name>
    </ligand>
</feature>
<comment type="catalytic activity">
    <reaction evidence="9">
        <text>N-(9Z-octadecenoyl) ethanolamine + H2O = ethanolamine + (9Z)-octadecenoate</text>
        <dbReference type="Rhea" id="RHEA:45060"/>
        <dbReference type="ChEBI" id="CHEBI:15377"/>
        <dbReference type="ChEBI" id="CHEBI:30823"/>
        <dbReference type="ChEBI" id="CHEBI:57603"/>
        <dbReference type="ChEBI" id="CHEBI:71466"/>
    </reaction>
    <physiologicalReaction direction="left-to-right" evidence="9">
        <dbReference type="Rhea" id="RHEA:45061"/>
    </physiologicalReaction>
</comment>
<evidence type="ECO:0000256" key="8">
    <source>
        <dbReference type="ARBA" id="ARBA00047450"/>
    </source>
</evidence>
<evidence type="ECO:0000256" key="11">
    <source>
        <dbReference type="ARBA" id="ARBA00050294"/>
    </source>
</evidence>
<keyword evidence="4" id="KW-0597">Phosphoprotein</keyword>
<evidence type="ECO:0000256" key="17">
    <source>
        <dbReference type="ARBA" id="ARBA00077216"/>
    </source>
</evidence>
<dbReference type="Proteomes" id="UP001331761">
    <property type="component" value="Unassembled WGS sequence"/>
</dbReference>
<dbReference type="InterPro" id="IPR023631">
    <property type="entry name" value="Amidase_dom"/>
</dbReference>
<evidence type="ECO:0000256" key="13">
    <source>
        <dbReference type="ARBA" id="ARBA00051346"/>
    </source>
</evidence>
<dbReference type="PIRSF" id="PIRSF001221">
    <property type="entry name" value="Amidase_fungi"/>
    <property type="match status" value="1"/>
</dbReference>
<gene>
    <name evidence="21" type="ORF">GCK32_001071</name>
</gene>
<evidence type="ECO:0000256" key="16">
    <source>
        <dbReference type="ARBA" id="ARBA00052709"/>
    </source>
</evidence>
<evidence type="ECO:0000256" key="18">
    <source>
        <dbReference type="PIRSR" id="PIRSR001221-1"/>
    </source>
</evidence>
<name>A0AAN8G208_TRICO</name>
<dbReference type="EMBL" id="WIXE01001432">
    <property type="protein sequence ID" value="KAK5985707.1"/>
    <property type="molecule type" value="Genomic_DNA"/>
</dbReference>
<evidence type="ECO:0000259" key="20">
    <source>
        <dbReference type="Pfam" id="PF01425"/>
    </source>
</evidence>
<dbReference type="GO" id="GO:0009062">
    <property type="term" value="P:fatty acid catabolic process"/>
    <property type="evidence" value="ECO:0007669"/>
    <property type="project" value="TreeGrafter"/>
</dbReference>
<comment type="catalytic activity">
    <reaction evidence="12">
        <text>N-(15Z-tetracosenoyl)-ethanolamine + H2O = (15Z)-tetracosenoate + ethanolamine</text>
        <dbReference type="Rhea" id="RHEA:63144"/>
        <dbReference type="ChEBI" id="CHEBI:15377"/>
        <dbReference type="ChEBI" id="CHEBI:32392"/>
        <dbReference type="ChEBI" id="CHEBI:57603"/>
        <dbReference type="ChEBI" id="CHEBI:146187"/>
    </reaction>
    <physiologicalReaction direction="left-to-right" evidence="12">
        <dbReference type="Rhea" id="RHEA:63145"/>
    </physiologicalReaction>
</comment>
<comment type="catalytic activity">
    <reaction evidence="10">
        <text>N-(5Z,8Z,11Z,14Z-eicosatetraenoyl)-ethanolamine + H2O = ethanolamine + (5Z,8Z,11Z,14Z)-eicosatetraenoate</text>
        <dbReference type="Rhea" id="RHEA:26136"/>
        <dbReference type="ChEBI" id="CHEBI:2700"/>
        <dbReference type="ChEBI" id="CHEBI:15377"/>
        <dbReference type="ChEBI" id="CHEBI:32395"/>
        <dbReference type="ChEBI" id="CHEBI:57603"/>
        <dbReference type="EC" id="3.5.1.99"/>
    </reaction>
    <physiologicalReaction direction="left-to-right" evidence="10">
        <dbReference type="Rhea" id="RHEA:26137"/>
    </physiologicalReaction>
</comment>
<keyword evidence="6" id="KW-0442">Lipid degradation</keyword>
<dbReference type="PROSITE" id="PS00571">
    <property type="entry name" value="AMIDASES"/>
    <property type="match status" value="1"/>
</dbReference>
<feature type="active site" description="Charge relay system" evidence="18">
    <location>
        <position position="139"/>
    </location>
</feature>
<comment type="catalytic activity">
    <reaction evidence="15">
        <text>N-docosanoyl-ethanolamine + H2O = docosanoate + ethanolamine</text>
        <dbReference type="Rhea" id="RHEA:63128"/>
        <dbReference type="ChEBI" id="CHEBI:15377"/>
        <dbReference type="ChEBI" id="CHEBI:23858"/>
        <dbReference type="ChEBI" id="CHEBI:57603"/>
        <dbReference type="ChEBI" id="CHEBI:146186"/>
    </reaction>
    <physiologicalReaction direction="left-to-right" evidence="15">
        <dbReference type="Rhea" id="RHEA:63129"/>
    </physiologicalReaction>
</comment>
<dbReference type="SUPFAM" id="SSF75304">
    <property type="entry name" value="Amidase signature (AS) enzymes"/>
    <property type="match status" value="1"/>
</dbReference>
<dbReference type="GO" id="GO:0017064">
    <property type="term" value="F:fatty acid amide hydrolase activity"/>
    <property type="evidence" value="ECO:0007669"/>
    <property type="project" value="UniProtKB-EC"/>
</dbReference>
<evidence type="ECO:0000313" key="21">
    <source>
        <dbReference type="EMBL" id="KAK5985707.1"/>
    </source>
</evidence>
<comment type="catalytic activity">
    <reaction evidence="11">
        <text>N-(5Z,8Z,11Z,14Z-eicosatetraenoyl)-L-serine + H2O = (5Z,8Z,11Z,14Z)-eicosatetraenoate + L-serine</text>
        <dbReference type="Rhea" id="RHEA:64116"/>
        <dbReference type="ChEBI" id="CHEBI:15377"/>
        <dbReference type="ChEBI" id="CHEBI:32395"/>
        <dbReference type="ChEBI" id="CHEBI:33384"/>
        <dbReference type="ChEBI" id="CHEBI:149697"/>
    </reaction>
    <physiologicalReaction direction="left-to-right" evidence="11">
        <dbReference type="Rhea" id="RHEA:64117"/>
    </physiologicalReaction>
</comment>
<evidence type="ECO:0000256" key="10">
    <source>
        <dbReference type="ARBA" id="ARBA00048606"/>
    </source>
</evidence>
<dbReference type="Gene3D" id="3.90.1300.10">
    <property type="entry name" value="Amidase signature (AS) domain"/>
    <property type="match status" value="1"/>
</dbReference>
<dbReference type="InterPro" id="IPR036928">
    <property type="entry name" value="AS_sf"/>
</dbReference>
<evidence type="ECO:0000313" key="22">
    <source>
        <dbReference type="Proteomes" id="UP001331761"/>
    </source>
</evidence>
<dbReference type="FunFam" id="3.90.1300.10:FF:000001">
    <property type="entry name" value="Fatty-acid amide hydrolase 1"/>
    <property type="match status" value="1"/>
</dbReference>
<comment type="catalytic activity">
    <reaction evidence="16">
        <text>N-(5Z,8Z,11Z,14Z)-eicosatetraenoyl-glycine + H2O = (5Z,8Z,11Z,14Z)-eicosatetraenoate + glycine</text>
        <dbReference type="Rhea" id="RHEA:64108"/>
        <dbReference type="ChEBI" id="CHEBI:15377"/>
        <dbReference type="ChEBI" id="CHEBI:32395"/>
        <dbReference type="ChEBI" id="CHEBI:57305"/>
        <dbReference type="ChEBI" id="CHEBI:59002"/>
    </reaction>
    <physiologicalReaction direction="left-to-right" evidence="16">
        <dbReference type="Rhea" id="RHEA:64109"/>
    </physiologicalReaction>
</comment>
<evidence type="ECO:0000256" key="6">
    <source>
        <dbReference type="ARBA" id="ARBA00022963"/>
    </source>
</evidence>
<accession>A0AAN8G208</accession>
<evidence type="ECO:0000256" key="4">
    <source>
        <dbReference type="ARBA" id="ARBA00022553"/>
    </source>
</evidence>
<sequence>MITIIIAALTFLVILFLRNRHLRKNRHIRLNEKISRRAKERAINFDHVRNNAYRIDAETAERILSWSFEELKKKLQTDDVSCTDVLRAYQRAALASTEQTNCVCFFVEDAIERAAQLDEQAKSSKFQKPTLFGIPVSIKENIKIKNMCSTMGYVQELYKPSKTNAVLLDQLLHHGAIPFVHTNVPQSLVSYGCSNPIYGSTTNPYNSERVPGGSSGGEAALIATGGSILGIGSDVGGSIRIPSTFCGIAGFKSSSTRFSHTFSTSSIPGRQLVTANEGPMAKSIGTCIEYLKVIWSDLHLYKMDPYVPPVIWQEDMYSSQKKLRIGYYITDGFVTPTPANQRAVLEAKKILEGLGHTLVPFQVPEPQKVFQLFVGGVSADGGRYLNKKLKKDIVLPESAIHPVMLLPIRFQRLIAKFHLYPRVKSVLTSLPDNCEEMRATYGNIENYRSEFVEQMMAQDIDAILCPAMAVYPMKKGVPNKLFAGCCYNAIFNLLDFAAGVVPFTNVSEDDEKELEFYPEKDPWDKLIKADSKGCIGLPVGIQVAVPPYREELGLRLLQELELNRPNRTLLI</sequence>
<keyword evidence="5 21" id="KW-0378">Hydrolase</keyword>
<comment type="catalytic activity">
    <reaction evidence="13">
        <text>N-(9Z-hexadecenoyl) ethanolamine + H2O = (9Z)-hexadecenoate + ethanolamine</text>
        <dbReference type="Rhea" id="RHEA:35563"/>
        <dbReference type="ChEBI" id="CHEBI:15377"/>
        <dbReference type="ChEBI" id="CHEBI:32372"/>
        <dbReference type="ChEBI" id="CHEBI:57603"/>
        <dbReference type="ChEBI" id="CHEBI:71465"/>
    </reaction>
    <physiologicalReaction direction="left-to-right" evidence="13">
        <dbReference type="Rhea" id="RHEA:35564"/>
    </physiologicalReaction>
</comment>
<evidence type="ECO:0000256" key="7">
    <source>
        <dbReference type="ARBA" id="ARBA00023098"/>
    </source>
</evidence>
<dbReference type="EC" id="3.5.1.99" evidence="3"/>
<keyword evidence="7" id="KW-0443">Lipid metabolism</keyword>
<dbReference type="AlphaFoldDB" id="A0AAN8G208"/>
<evidence type="ECO:0000256" key="9">
    <source>
        <dbReference type="ARBA" id="ARBA00048052"/>
    </source>
</evidence>
<feature type="binding site" evidence="19">
    <location>
        <begin position="235"/>
        <end position="238"/>
    </location>
    <ligand>
        <name>substrate</name>
    </ligand>
</feature>
<evidence type="ECO:0000256" key="1">
    <source>
        <dbReference type="ARBA" id="ARBA00000208"/>
    </source>
</evidence>
<comment type="catalytic activity">
    <reaction evidence="1">
        <text>(9Z)-octadecenamide + H2O = (9Z)-octadecenoate + NH4(+)</text>
        <dbReference type="Rhea" id="RHEA:26506"/>
        <dbReference type="ChEBI" id="CHEBI:15377"/>
        <dbReference type="ChEBI" id="CHEBI:28938"/>
        <dbReference type="ChEBI" id="CHEBI:30823"/>
        <dbReference type="ChEBI" id="CHEBI:116314"/>
        <dbReference type="EC" id="3.5.1.99"/>
    </reaction>
    <physiologicalReaction direction="left-to-right" evidence="1">
        <dbReference type="Rhea" id="RHEA:26507"/>
    </physiologicalReaction>
</comment>